<keyword evidence="1" id="KW-0732">Signal</keyword>
<keyword evidence="2" id="KW-1185">Reference proteome</keyword>
<dbReference type="AlphaFoldDB" id="A0A979FUZ9"/>
<evidence type="ECO:0000256" key="1">
    <source>
        <dbReference type="SAM" id="SignalP"/>
    </source>
</evidence>
<evidence type="ECO:0000313" key="3">
    <source>
        <dbReference type="RefSeq" id="XP_047739874.1"/>
    </source>
</evidence>
<dbReference type="Proteomes" id="UP000694843">
    <property type="component" value="Unplaced"/>
</dbReference>
<evidence type="ECO:0000313" key="2">
    <source>
        <dbReference type="Proteomes" id="UP000694843"/>
    </source>
</evidence>
<protein>
    <submittedName>
        <fullName evidence="3">Uncharacterized protein LOC125178960</fullName>
    </submittedName>
</protein>
<sequence length="152" mass="16482">MSFKLEISMILCLLYSSLSSGVILSNEGVSFKTVEEACIETSFSKLSLKAKMACARECHANSTCSAFCHSAALSSCYLNEIRNLSNAASVDAMKSYLLVSSSLNYSLAQAYCANLGGYLAFPMGPQPLLQLVNRKSRSLKQQEQLTKDTHTG</sequence>
<accession>A0A979FUZ9</accession>
<reference evidence="3" key="1">
    <citation type="submission" date="2025-08" db="UniProtKB">
        <authorList>
            <consortium name="RefSeq"/>
        </authorList>
    </citation>
    <scope>IDENTIFICATION</scope>
    <source>
        <tissue evidence="3">Whole organism</tissue>
    </source>
</reference>
<dbReference type="RefSeq" id="XP_047739874.1">
    <property type="nucleotide sequence ID" value="XM_047883918.1"/>
</dbReference>
<gene>
    <name evidence="3" type="primary">LOC125178960</name>
</gene>
<dbReference type="GeneID" id="125178960"/>
<dbReference type="KEGG" id="hazt:125178960"/>
<feature type="chain" id="PRO_5038090950" evidence="1">
    <location>
        <begin position="20"/>
        <end position="152"/>
    </location>
</feature>
<organism evidence="2 3">
    <name type="scientific">Hyalella azteca</name>
    <name type="common">Amphipod</name>
    <dbReference type="NCBI Taxonomy" id="294128"/>
    <lineage>
        <taxon>Eukaryota</taxon>
        <taxon>Metazoa</taxon>
        <taxon>Ecdysozoa</taxon>
        <taxon>Arthropoda</taxon>
        <taxon>Crustacea</taxon>
        <taxon>Multicrustacea</taxon>
        <taxon>Malacostraca</taxon>
        <taxon>Eumalacostraca</taxon>
        <taxon>Peracarida</taxon>
        <taxon>Amphipoda</taxon>
        <taxon>Senticaudata</taxon>
        <taxon>Talitrida</taxon>
        <taxon>Talitroidea</taxon>
        <taxon>Hyalellidae</taxon>
        <taxon>Hyalella</taxon>
    </lineage>
</organism>
<feature type="signal peptide" evidence="1">
    <location>
        <begin position="1"/>
        <end position="19"/>
    </location>
</feature>
<proteinExistence type="predicted"/>
<name>A0A979FUZ9_HYAAZ</name>